<proteinExistence type="predicted"/>
<comment type="caution">
    <text evidence="1">The sequence shown here is derived from an EMBL/GenBank/DDBJ whole genome shotgun (WGS) entry which is preliminary data.</text>
</comment>
<gene>
    <name evidence="1" type="ORF">ERUC_LOCUS23232</name>
</gene>
<keyword evidence="2" id="KW-1185">Reference proteome</keyword>
<dbReference type="Proteomes" id="UP001642260">
    <property type="component" value="Unassembled WGS sequence"/>
</dbReference>
<accession>A0ABC8KEP1</accession>
<sequence>MTRRLNSIFVFFQSVSLHSKPEVDEFRVYTSPVNMCQIEISKLVSAEYSRRNDKVTSSSSSSNAIKNLGGGPLCQCSRQTNVTLSWSDDNPGRRFHRCEVPGFVSWADTEEPKNWQKASLLEERNRIRCNKRETAALRATLTETNAILESLRSSAGRNEDLEIHQSYEQIFEVFRTTKKTMRTTFMITWVMFQPQPL</sequence>
<organism evidence="1 2">
    <name type="scientific">Eruca vesicaria subsp. sativa</name>
    <name type="common">Garden rocket</name>
    <name type="synonym">Eruca sativa</name>
    <dbReference type="NCBI Taxonomy" id="29727"/>
    <lineage>
        <taxon>Eukaryota</taxon>
        <taxon>Viridiplantae</taxon>
        <taxon>Streptophyta</taxon>
        <taxon>Embryophyta</taxon>
        <taxon>Tracheophyta</taxon>
        <taxon>Spermatophyta</taxon>
        <taxon>Magnoliopsida</taxon>
        <taxon>eudicotyledons</taxon>
        <taxon>Gunneridae</taxon>
        <taxon>Pentapetalae</taxon>
        <taxon>rosids</taxon>
        <taxon>malvids</taxon>
        <taxon>Brassicales</taxon>
        <taxon>Brassicaceae</taxon>
        <taxon>Brassiceae</taxon>
        <taxon>Eruca</taxon>
    </lineage>
</organism>
<dbReference type="AlphaFoldDB" id="A0ABC8KEP1"/>
<protein>
    <recommendedName>
        <fullName evidence="3">Zinc finger GRF-type domain-containing protein</fullName>
    </recommendedName>
</protein>
<name>A0ABC8KEP1_ERUVS</name>
<reference evidence="1 2" key="1">
    <citation type="submission" date="2022-03" db="EMBL/GenBank/DDBJ databases">
        <authorList>
            <person name="Macdonald S."/>
            <person name="Ahmed S."/>
            <person name="Newling K."/>
        </authorList>
    </citation>
    <scope>NUCLEOTIDE SEQUENCE [LARGE SCALE GENOMIC DNA]</scope>
</reference>
<evidence type="ECO:0000313" key="2">
    <source>
        <dbReference type="Proteomes" id="UP001642260"/>
    </source>
</evidence>
<dbReference type="EMBL" id="CAKOAT010231377">
    <property type="protein sequence ID" value="CAH8357477.1"/>
    <property type="molecule type" value="Genomic_DNA"/>
</dbReference>
<evidence type="ECO:0000313" key="1">
    <source>
        <dbReference type="EMBL" id="CAH8357477.1"/>
    </source>
</evidence>
<evidence type="ECO:0008006" key="3">
    <source>
        <dbReference type="Google" id="ProtNLM"/>
    </source>
</evidence>
<dbReference type="PANTHER" id="PTHR33248">
    <property type="entry name" value="ZINC ION-BINDING PROTEIN"/>
    <property type="match status" value="1"/>
</dbReference>